<dbReference type="PANTHER" id="PTHR36410">
    <property type="entry name" value="EXPRESSED PROTEIN"/>
    <property type="match status" value="1"/>
</dbReference>
<dbReference type="PANTHER" id="PTHR36410:SF1">
    <property type="entry name" value="EXPRESSED PROTEIN"/>
    <property type="match status" value="1"/>
</dbReference>
<gene>
    <name evidence="2" type="ORF">C2S53_001853</name>
</gene>
<feature type="region of interest" description="Disordered" evidence="1">
    <location>
        <begin position="26"/>
        <end position="106"/>
    </location>
</feature>
<feature type="compositionally biased region" description="Basic and acidic residues" evidence="1">
    <location>
        <begin position="84"/>
        <end position="106"/>
    </location>
</feature>
<evidence type="ECO:0000256" key="1">
    <source>
        <dbReference type="SAM" id="MobiDB-lite"/>
    </source>
</evidence>
<comment type="caution">
    <text evidence="2">The sequence shown here is derived from an EMBL/GenBank/DDBJ whole genome shotgun (WGS) entry which is preliminary data.</text>
</comment>
<organism evidence="2 3">
    <name type="scientific">Perilla frutescens var. hirtella</name>
    <name type="common">Perilla citriodora</name>
    <name type="synonym">Perilla setoyensis</name>
    <dbReference type="NCBI Taxonomy" id="608512"/>
    <lineage>
        <taxon>Eukaryota</taxon>
        <taxon>Viridiplantae</taxon>
        <taxon>Streptophyta</taxon>
        <taxon>Embryophyta</taxon>
        <taxon>Tracheophyta</taxon>
        <taxon>Spermatophyta</taxon>
        <taxon>Magnoliopsida</taxon>
        <taxon>eudicotyledons</taxon>
        <taxon>Gunneridae</taxon>
        <taxon>Pentapetalae</taxon>
        <taxon>asterids</taxon>
        <taxon>lamiids</taxon>
        <taxon>Lamiales</taxon>
        <taxon>Lamiaceae</taxon>
        <taxon>Nepetoideae</taxon>
        <taxon>Elsholtzieae</taxon>
        <taxon>Perilla</taxon>
    </lineage>
</organism>
<feature type="compositionally biased region" description="Basic and acidic residues" evidence="1">
    <location>
        <begin position="42"/>
        <end position="51"/>
    </location>
</feature>
<name>A0AAD4P569_PERFH</name>
<protein>
    <submittedName>
        <fullName evidence="2">Uncharacterized protein</fullName>
    </submittedName>
</protein>
<dbReference type="Proteomes" id="UP001190926">
    <property type="component" value="Unassembled WGS sequence"/>
</dbReference>
<evidence type="ECO:0000313" key="2">
    <source>
        <dbReference type="EMBL" id="KAH6827274.1"/>
    </source>
</evidence>
<accession>A0AAD4P569</accession>
<keyword evidence="3" id="KW-1185">Reference proteome</keyword>
<proteinExistence type="predicted"/>
<reference evidence="2 3" key="1">
    <citation type="journal article" date="2021" name="Nat. Commun.">
        <title>Incipient diploidization of the medicinal plant Perilla within 10,000 years.</title>
        <authorList>
            <person name="Zhang Y."/>
            <person name="Shen Q."/>
            <person name="Leng L."/>
            <person name="Zhang D."/>
            <person name="Chen S."/>
            <person name="Shi Y."/>
            <person name="Ning Z."/>
            <person name="Chen S."/>
        </authorList>
    </citation>
    <scope>NUCLEOTIDE SEQUENCE [LARGE SCALE GENOMIC DNA]</scope>
    <source>
        <strain evidence="3">cv. PC099</strain>
    </source>
</reference>
<evidence type="ECO:0000313" key="3">
    <source>
        <dbReference type="Proteomes" id="UP001190926"/>
    </source>
</evidence>
<dbReference type="EMBL" id="SDAM02000150">
    <property type="protein sequence ID" value="KAH6827274.1"/>
    <property type="molecule type" value="Genomic_DNA"/>
</dbReference>
<sequence length="106" mass="11455">MAKSVRSTSVFSNCLRNYVVNIGKAPNVRFASGGSNKPQTSHKMDKDKDEANTGANKSISGGGYAKRSDEEGFGALHGGNQSLYKEDEDKIVHANVPEYDRSKKSS</sequence>
<dbReference type="AlphaFoldDB" id="A0AAD4P569"/>